<sequence>MMVAPQAILKHKRLQRARQFLMPIGKDCAVFSLRRATIERMFAFINTTNKSVLGDAWLQTNELMDYGTFHQSWDISVRDNDKMDGLFAITVDELENPIILTKDTLYTLAPDAVWSYADDMEEMPIVHVVLLLNNKHDQYLAKGVPVADALYTHLNSCRPRVDLSGQAWPDCSDFPHPLDAPAHLQEPIQLAIRGLRKWQHPLAQSQLCTVVKTDEDFRSYIKKVEDSLVNLVKAGVERAKAAAETWRSLSSS</sequence>
<protein>
    <submittedName>
        <fullName evidence="1">Uncharacterized protein</fullName>
    </submittedName>
</protein>
<accession>A0ABR1YYH3</accession>
<reference evidence="1 2" key="1">
    <citation type="submission" date="2024-04" db="EMBL/GenBank/DDBJ databases">
        <title>Phyllosticta paracitricarpa is synonymous to the EU quarantine fungus P. citricarpa based on phylogenomic analyses.</title>
        <authorList>
            <consortium name="Lawrence Berkeley National Laboratory"/>
            <person name="Van Ingen-Buijs V.A."/>
            <person name="Van Westerhoven A.C."/>
            <person name="Haridas S."/>
            <person name="Skiadas P."/>
            <person name="Martin F."/>
            <person name="Groenewald J.Z."/>
            <person name="Crous P.W."/>
            <person name="Seidl M.F."/>
        </authorList>
    </citation>
    <scope>NUCLEOTIDE SEQUENCE [LARGE SCALE GENOMIC DNA]</scope>
    <source>
        <strain evidence="1 2">CBS 123374</strain>
    </source>
</reference>
<evidence type="ECO:0000313" key="1">
    <source>
        <dbReference type="EMBL" id="KAK8243403.1"/>
    </source>
</evidence>
<evidence type="ECO:0000313" key="2">
    <source>
        <dbReference type="Proteomes" id="UP001492380"/>
    </source>
</evidence>
<dbReference type="Proteomes" id="UP001492380">
    <property type="component" value="Unassembled WGS sequence"/>
</dbReference>
<name>A0ABR1YYH3_9PEZI</name>
<organism evidence="1 2">
    <name type="scientific">Phyllosticta capitalensis</name>
    <dbReference type="NCBI Taxonomy" id="121624"/>
    <lineage>
        <taxon>Eukaryota</taxon>
        <taxon>Fungi</taxon>
        <taxon>Dikarya</taxon>
        <taxon>Ascomycota</taxon>
        <taxon>Pezizomycotina</taxon>
        <taxon>Dothideomycetes</taxon>
        <taxon>Dothideomycetes incertae sedis</taxon>
        <taxon>Botryosphaeriales</taxon>
        <taxon>Phyllostictaceae</taxon>
        <taxon>Phyllosticta</taxon>
    </lineage>
</organism>
<dbReference type="EMBL" id="JBBWRZ010000002">
    <property type="protein sequence ID" value="KAK8243403.1"/>
    <property type="molecule type" value="Genomic_DNA"/>
</dbReference>
<gene>
    <name evidence="1" type="ORF">HDK90DRAFT_545398</name>
</gene>
<proteinExistence type="predicted"/>
<comment type="caution">
    <text evidence="1">The sequence shown here is derived from an EMBL/GenBank/DDBJ whole genome shotgun (WGS) entry which is preliminary data.</text>
</comment>
<keyword evidence="2" id="KW-1185">Reference proteome</keyword>